<feature type="region of interest" description="Disordered" evidence="1">
    <location>
        <begin position="202"/>
        <end position="235"/>
    </location>
</feature>
<evidence type="ECO:0000313" key="4">
    <source>
        <dbReference type="Proteomes" id="UP001189429"/>
    </source>
</evidence>
<dbReference type="Proteomes" id="UP001189429">
    <property type="component" value="Unassembled WGS sequence"/>
</dbReference>
<organism evidence="3 4">
    <name type="scientific">Prorocentrum cordatum</name>
    <dbReference type="NCBI Taxonomy" id="2364126"/>
    <lineage>
        <taxon>Eukaryota</taxon>
        <taxon>Sar</taxon>
        <taxon>Alveolata</taxon>
        <taxon>Dinophyceae</taxon>
        <taxon>Prorocentrales</taxon>
        <taxon>Prorocentraceae</taxon>
        <taxon>Prorocentrum</taxon>
    </lineage>
</organism>
<keyword evidence="4" id="KW-1185">Reference proteome</keyword>
<evidence type="ECO:0008006" key="5">
    <source>
        <dbReference type="Google" id="ProtNLM"/>
    </source>
</evidence>
<reference evidence="3" key="1">
    <citation type="submission" date="2023-10" db="EMBL/GenBank/DDBJ databases">
        <authorList>
            <person name="Chen Y."/>
            <person name="Shah S."/>
            <person name="Dougan E. K."/>
            <person name="Thang M."/>
            <person name="Chan C."/>
        </authorList>
    </citation>
    <scope>NUCLEOTIDE SEQUENCE [LARGE SCALE GENOMIC DNA]</scope>
</reference>
<feature type="signal peptide" evidence="2">
    <location>
        <begin position="1"/>
        <end position="22"/>
    </location>
</feature>
<proteinExistence type="predicted"/>
<accession>A0ABN9QNX5</accession>
<feature type="compositionally biased region" description="Basic and acidic residues" evidence="1">
    <location>
        <begin position="26"/>
        <end position="44"/>
    </location>
</feature>
<evidence type="ECO:0000256" key="2">
    <source>
        <dbReference type="SAM" id="SignalP"/>
    </source>
</evidence>
<evidence type="ECO:0000256" key="1">
    <source>
        <dbReference type="SAM" id="MobiDB-lite"/>
    </source>
</evidence>
<gene>
    <name evidence="3" type="ORF">PCOR1329_LOCUS12841</name>
</gene>
<comment type="caution">
    <text evidence="3">The sequence shown here is derived from an EMBL/GenBank/DDBJ whole genome shotgun (WGS) entry which is preliminary data.</text>
</comment>
<name>A0ABN9QNX5_9DINO</name>
<evidence type="ECO:0000313" key="3">
    <source>
        <dbReference type="EMBL" id="CAK0806728.1"/>
    </source>
</evidence>
<sequence length="542" mass="61460">MALRRSAAAALGFLAARALAGAASPDDLRRARTKRPRDEYRGGDQAHMSRVLNGHLLRSEPGARPCAEWSPRQLQAFMAVVAEHRDEELQAVYRDGADRRRLEHEGAVDRRGHWERLNAIADAGPHLLDPLREALCRQAVMWWTHHVTHEKRQELRGGGNLTVPLLPEGPKMPCEARAGADEGHLCAHVNEANSCDWCHSSQKDHDAGVPGTSVPDALKKTDGPDDGNPKGWDRLRRCDQDQMPRCKLCEGVGGRAWSDKNEDIDLTQCEVVAEAKDVNMSEVAPPLYPKRFTSKRKDGKQGGYSDTLIGWKTDPFCFGFFPQNDSIQPLCYRSEDSYVKYYDIEREASRIEYTIHNEALGPSPNTTAIILQVNDRMWIQNHLWFVDQCICADPSGHHCTNPPCHTYIHHWDTFKTAQYLGREKINVEWIQDHGTGKSGKEMTLDHFILWSHHVWTDPVSRRIVRAWKPFNGLQVYDPEAWNETIDGDPDVLFENPPPMCKKGGAKIRINCDDDGHYHPKKSEGLELFEEMLLSRPQQDLVV</sequence>
<keyword evidence="2" id="KW-0732">Signal</keyword>
<protein>
    <recommendedName>
        <fullName evidence="5">Tyrosinase copper-binding domain-containing protein</fullName>
    </recommendedName>
</protein>
<feature type="compositionally biased region" description="Basic and acidic residues" evidence="1">
    <location>
        <begin position="217"/>
        <end position="235"/>
    </location>
</feature>
<dbReference type="EMBL" id="CAUYUJ010003777">
    <property type="protein sequence ID" value="CAK0806728.1"/>
    <property type="molecule type" value="Genomic_DNA"/>
</dbReference>
<feature type="chain" id="PRO_5045516634" description="Tyrosinase copper-binding domain-containing protein" evidence="2">
    <location>
        <begin position="23"/>
        <end position="542"/>
    </location>
</feature>
<feature type="region of interest" description="Disordered" evidence="1">
    <location>
        <begin position="24"/>
        <end position="45"/>
    </location>
</feature>